<accession>A0A7X2TF30</accession>
<dbReference type="AlphaFoldDB" id="A0A7X2TF30"/>
<feature type="domain" description="PRD" evidence="4">
    <location>
        <begin position="182"/>
        <end position="289"/>
    </location>
</feature>
<dbReference type="Pfam" id="PF03123">
    <property type="entry name" value="CAT_RBD"/>
    <property type="match status" value="1"/>
</dbReference>
<dbReference type="SUPFAM" id="SSF63520">
    <property type="entry name" value="PTS-regulatory domain, PRD"/>
    <property type="match status" value="2"/>
</dbReference>
<dbReference type="Proteomes" id="UP000461880">
    <property type="component" value="Unassembled WGS sequence"/>
</dbReference>
<dbReference type="InterPro" id="IPR036634">
    <property type="entry name" value="PRD_sf"/>
</dbReference>
<evidence type="ECO:0000256" key="2">
    <source>
        <dbReference type="ARBA" id="ARBA00023015"/>
    </source>
</evidence>
<keyword evidence="3" id="KW-0804">Transcription</keyword>
<protein>
    <submittedName>
        <fullName evidence="5">PRD domain-containing protein</fullName>
    </submittedName>
</protein>
<dbReference type="GO" id="GO:0006355">
    <property type="term" value="P:regulation of DNA-templated transcription"/>
    <property type="evidence" value="ECO:0007669"/>
    <property type="project" value="InterPro"/>
</dbReference>
<name>A0A7X2TF30_9FIRM</name>
<dbReference type="InterPro" id="IPR011608">
    <property type="entry name" value="PRD"/>
</dbReference>
<dbReference type="Pfam" id="PF00874">
    <property type="entry name" value="PRD"/>
    <property type="match status" value="2"/>
</dbReference>
<dbReference type="PANTHER" id="PTHR30185">
    <property type="entry name" value="CRYPTIC BETA-GLUCOSIDE BGL OPERON ANTITERMINATOR"/>
    <property type="match status" value="1"/>
</dbReference>
<evidence type="ECO:0000256" key="3">
    <source>
        <dbReference type="ARBA" id="ARBA00023163"/>
    </source>
</evidence>
<dbReference type="SUPFAM" id="SSF50151">
    <property type="entry name" value="SacY-like RNA-binding domain"/>
    <property type="match status" value="1"/>
</dbReference>
<dbReference type="InterPro" id="IPR036650">
    <property type="entry name" value="CAT_RNA-bd_dom_sf"/>
</dbReference>
<evidence type="ECO:0000259" key="4">
    <source>
        <dbReference type="PROSITE" id="PS51372"/>
    </source>
</evidence>
<keyword evidence="2" id="KW-0805">Transcription regulation</keyword>
<dbReference type="SMART" id="SM01061">
    <property type="entry name" value="CAT_RBD"/>
    <property type="match status" value="1"/>
</dbReference>
<evidence type="ECO:0000256" key="1">
    <source>
        <dbReference type="ARBA" id="ARBA00022737"/>
    </source>
</evidence>
<dbReference type="Gene3D" id="1.10.1790.10">
    <property type="entry name" value="PRD domain"/>
    <property type="match status" value="2"/>
</dbReference>
<reference evidence="5 6" key="1">
    <citation type="submission" date="2019-08" db="EMBL/GenBank/DDBJ databases">
        <title>In-depth cultivation of the pig gut microbiome towards novel bacterial diversity and tailored functional studies.</title>
        <authorList>
            <person name="Wylensek D."/>
            <person name="Hitch T.C.A."/>
            <person name="Clavel T."/>
        </authorList>
    </citation>
    <scope>NUCLEOTIDE SEQUENCE [LARGE SCALE GENOMIC DNA]</scope>
    <source>
        <strain evidence="5 6">Oil+RF-744-GAM-WT-6</strain>
    </source>
</reference>
<gene>
    <name evidence="5" type="ORF">FYJ51_04710</name>
</gene>
<dbReference type="EMBL" id="VUMN01000008">
    <property type="protein sequence ID" value="MSS58202.1"/>
    <property type="molecule type" value="Genomic_DNA"/>
</dbReference>
<dbReference type="Gene3D" id="2.30.24.10">
    <property type="entry name" value="CAT RNA-binding domain"/>
    <property type="match status" value="1"/>
</dbReference>
<organism evidence="5 6">
    <name type="scientific">Stecheria intestinalis</name>
    <dbReference type="NCBI Taxonomy" id="2606630"/>
    <lineage>
        <taxon>Bacteria</taxon>
        <taxon>Bacillati</taxon>
        <taxon>Bacillota</taxon>
        <taxon>Erysipelotrichia</taxon>
        <taxon>Erysipelotrichales</taxon>
        <taxon>Erysipelotrichaceae</taxon>
        <taxon>Stecheria</taxon>
    </lineage>
</organism>
<dbReference type="InterPro" id="IPR004341">
    <property type="entry name" value="CAT_RNA-bd_dom"/>
</dbReference>
<proteinExistence type="predicted"/>
<keyword evidence="1" id="KW-0677">Repeat</keyword>
<dbReference type="InterPro" id="IPR050661">
    <property type="entry name" value="BglG_antiterminators"/>
</dbReference>
<evidence type="ECO:0000313" key="6">
    <source>
        <dbReference type="Proteomes" id="UP000461880"/>
    </source>
</evidence>
<comment type="caution">
    <text evidence="5">The sequence shown here is derived from an EMBL/GenBank/DDBJ whole genome shotgun (WGS) entry which is preliminary data.</text>
</comment>
<feature type="domain" description="PRD" evidence="4">
    <location>
        <begin position="76"/>
        <end position="181"/>
    </location>
</feature>
<evidence type="ECO:0000313" key="5">
    <source>
        <dbReference type="EMBL" id="MSS58202.1"/>
    </source>
</evidence>
<keyword evidence="6" id="KW-1185">Reference proteome</keyword>
<dbReference type="GO" id="GO:0003723">
    <property type="term" value="F:RNA binding"/>
    <property type="evidence" value="ECO:0007669"/>
    <property type="project" value="InterPro"/>
</dbReference>
<sequence>MCCLSSAFYFSEESKMKVVKQINNNAALALDASGAEVVILGNGVGFPRVPYDLKDLSKIKRTFYDVDPKYIDMIAGIPQAVIMAAAEITEKAEENLECDLNANLSFTLADHLNFVIRRMKEGYSYTSPLSYEVKNLYPKEYRLGVSALQIIKQHTGIMVPEGEITNIALHIIGGEYEKADHSNYATTLQIVQDLNDIIEKDMGVQIDRESFQYERFIMHLRYLILRLSTNGKTTDKNLSLLRTFAKEYPQTYLCARNIEKYFREKWNWKCSEDEVFYLMLHINRVISKE</sequence>
<dbReference type="PANTHER" id="PTHR30185:SF18">
    <property type="entry name" value="TRANSCRIPTIONAL REGULATOR MTLR"/>
    <property type="match status" value="1"/>
</dbReference>
<dbReference type="PROSITE" id="PS51372">
    <property type="entry name" value="PRD_2"/>
    <property type="match status" value="2"/>
</dbReference>